<dbReference type="KEGG" id="samy:DB32_001005"/>
<evidence type="ECO:0008006" key="4">
    <source>
        <dbReference type="Google" id="ProtNLM"/>
    </source>
</evidence>
<protein>
    <recommendedName>
        <fullName evidence="4">Ferritin-like domain-containing protein</fullName>
    </recommendedName>
</protein>
<feature type="region of interest" description="Disordered" evidence="1">
    <location>
        <begin position="380"/>
        <end position="403"/>
    </location>
</feature>
<dbReference type="Proteomes" id="UP000034883">
    <property type="component" value="Chromosome"/>
</dbReference>
<evidence type="ECO:0000256" key="1">
    <source>
        <dbReference type="SAM" id="MobiDB-lite"/>
    </source>
</evidence>
<dbReference type="RefSeq" id="WP_053231268.1">
    <property type="nucleotide sequence ID" value="NZ_CP011125.1"/>
</dbReference>
<proteinExistence type="predicted"/>
<organism evidence="2 3">
    <name type="scientific">Sandaracinus amylolyticus</name>
    <dbReference type="NCBI Taxonomy" id="927083"/>
    <lineage>
        <taxon>Bacteria</taxon>
        <taxon>Pseudomonadati</taxon>
        <taxon>Myxococcota</taxon>
        <taxon>Polyangia</taxon>
        <taxon>Polyangiales</taxon>
        <taxon>Sandaracinaceae</taxon>
        <taxon>Sandaracinus</taxon>
    </lineage>
</organism>
<feature type="region of interest" description="Disordered" evidence="1">
    <location>
        <begin position="345"/>
        <end position="365"/>
    </location>
</feature>
<gene>
    <name evidence="2" type="ORF">DB32_001005</name>
</gene>
<accession>A0A0F6VZU2</accession>
<keyword evidence="3" id="KW-1185">Reference proteome</keyword>
<dbReference type="SUPFAM" id="SSF47240">
    <property type="entry name" value="Ferritin-like"/>
    <property type="match status" value="2"/>
</dbReference>
<evidence type="ECO:0000313" key="2">
    <source>
        <dbReference type="EMBL" id="AKF03856.1"/>
    </source>
</evidence>
<evidence type="ECO:0000313" key="3">
    <source>
        <dbReference type="Proteomes" id="UP000034883"/>
    </source>
</evidence>
<dbReference type="STRING" id="927083.DB32_001005"/>
<dbReference type="EMBL" id="CP011125">
    <property type="protein sequence ID" value="AKF03856.1"/>
    <property type="molecule type" value="Genomic_DNA"/>
</dbReference>
<dbReference type="OrthoDB" id="1836949at2"/>
<dbReference type="AlphaFoldDB" id="A0A0F6VZU2"/>
<name>A0A0F6VZU2_9BACT</name>
<dbReference type="InterPro" id="IPR009078">
    <property type="entry name" value="Ferritin-like_SF"/>
</dbReference>
<sequence>MALDVLKERGTSLDKQEFDWRDLVRIPYSKLDDDAFTRVRVILMNGIESEALRFGHAAARMNKPLQLSLARIRRVEHFQQTMVNWLNPPDQNALETTIGFEQVAIEVTANVARNEPDPYMKQVYHFGLLEDFDHLYRYSALYDRLQGKDANSLLQCYTDVLPGRPTSVEHRAPEDDLRMPYDRERADVLTKIHATTIMAAEHQTHDYYMTVGPTFADPLARQLYAEIAAIEEQHVTQYECLSDPYETWLEKWLLHELTEVWNYWCCYNAEGNPRVKDIWERFLSYELGHLHHVVHLFEQTEKRDVQSIIPKSLPMPITFESQRDYVRQVLANEVHLRANGTEIVEPSEESEASLAHRQRLNAQGSPSEIVAAGWKWSPSGELATKPAATDGKKARAAQQEARR</sequence>
<reference evidence="2 3" key="1">
    <citation type="submission" date="2015-03" db="EMBL/GenBank/DDBJ databases">
        <title>Genome assembly of Sandaracinus amylolyticus DSM 53668.</title>
        <authorList>
            <person name="Sharma G."/>
            <person name="Subramanian S."/>
        </authorList>
    </citation>
    <scope>NUCLEOTIDE SEQUENCE [LARGE SCALE GENOMIC DNA]</scope>
    <source>
        <strain evidence="2 3">DSM 53668</strain>
    </source>
</reference>